<keyword evidence="1" id="KW-0315">Glutamine amidotransferase</keyword>
<dbReference type="STRING" id="45634.SCRDD08_01161"/>
<name>A0A139N1F6_STRCR</name>
<evidence type="ECO:0000313" key="1">
    <source>
        <dbReference type="EMBL" id="KXT69647.1"/>
    </source>
</evidence>
<sequence>MKKPIIGITGNQRDIPNDQFIHISYTSTGFIEGVNKVGGIPIILPIGDEALAHTYITMIDKLILTGGQNVQPHFYGEEQTIESDDYLLQRDLFELALIREARKQNKPIFGICRGTQLYNVAMGGTLHQDIENHWQDSTAQYTTQTMVTKNGSILHELYGPTCQINSFHHQSIKDLAKNLEVIAYDPRDKVIEAVTSTDGSPFLGVQWHPEFLFPTRTGDLALFDYVVNKL</sequence>
<proteinExistence type="predicted"/>
<dbReference type="Gene3D" id="3.40.50.880">
    <property type="match status" value="1"/>
</dbReference>
<reference evidence="1 2" key="1">
    <citation type="submission" date="2016-01" db="EMBL/GenBank/DDBJ databases">
        <title>Highly variable Streptococcus oralis are common among viridans streptococci isolated from primates.</title>
        <authorList>
            <person name="Denapaite D."/>
            <person name="Rieger M."/>
            <person name="Koendgen S."/>
            <person name="Brueckner R."/>
            <person name="Ochigava I."/>
            <person name="Kappeler P."/>
            <person name="Maetz-Rensing K."/>
            <person name="Leendertz F."/>
            <person name="Hakenbeck R."/>
        </authorList>
    </citation>
    <scope>NUCLEOTIDE SEQUENCE [LARGE SCALE GENOMIC DNA]</scope>
    <source>
        <strain evidence="1 2">DD08</strain>
    </source>
</reference>
<dbReference type="Pfam" id="PF07722">
    <property type="entry name" value="Peptidase_C26"/>
    <property type="match status" value="1"/>
</dbReference>
<dbReference type="GO" id="GO:0016740">
    <property type="term" value="F:transferase activity"/>
    <property type="evidence" value="ECO:0007669"/>
    <property type="project" value="UniProtKB-KW"/>
</dbReference>
<dbReference type="RefSeq" id="WP_061422798.1">
    <property type="nucleotide sequence ID" value="NZ_KQ969062.1"/>
</dbReference>
<dbReference type="PATRIC" id="fig|45634.12.peg.1211"/>
<dbReference type="PANTHER" id="PTHR43235:SF1">
    <property type="entry name" value="GLUTAMINE AMIDOTRANSFERASE PB2B2.05-RELATED"/>
    <property type="match status" value="1"/>
</dbReference>
<dbReference type="GO" id="GO:0033969">
    <property type="term" value="F:gamma-glutamyl-gamma-aminobutyrate hydrolase activity"/>
    <property type="evidence" value="ECO:0007669"/>
    <property type="project" value="TreeGrafter"/>
</dbReference>
<dbReference type="PANTHER" id="PTHR43235">
    <property type="entry name" value="GLUTAMINE AMIDOTRANSFERASE PB2B2.05-RELATED"/>
    <property type="match status" value="1"/>
</dbReference>
<gene>
    <name evidence="1" type="ORF">SCRDD08_01161</name>
</gene>
<accession>A0A139N1F6</accession>
<organism evidence="1 2">
    <name type="scientific">Streptococcus cristatus</name>
    <dbReference type="NCBI Taxonomy" id="45634"/>
    <lineage>
        <taxon>Bacteria</taxon>
        <taxon>Bacillati</taxon>
        <taxon>Bacillota</taxon>
        <taxon>Bacilli</taxon>
        <taxon>Lactobacillales</taxon>
        <taxon>Streptococcaceae</taxon>
        <taxon>Streptococcus</taxon>
    </lineage>
</organism>
<dbReference type="InterPro" id="IPR044668">
    <property type="entry name" value="PuuD-like"/>
</dbReference>
<dbReference type="AlphaFoldDB" id="A0A139N1F6"/>
<dbReference type="EMBL" id="LQRD01000043">
    <property type="protein sequence ID" value="KXT69647.1"/>
    <property type="molecule type" value="Genomic_DNA"/>
</dbReference>
<dbReference type="GO" id="GO:0006598">
    <property type="term" value="P:polyamine catabolic process"/>
    <property type="evidence" value="ECO:0007669"/>
    <property type="project" value="TreeGrafter"/>
</dbReference>
<comment type="caution">
    <text evidence="1">The sequence shown here is derived from an EMBL/GenBank/DDBJ whole genome shotgun (WGS) entry which is preliminary data.</text>
</comment>
<dbReference type="SUPFAM" id="SSF52317">
    <property type="entry name" value="Class I glutamine amidotransferase-like"/>
    <property type="match status" value="1"/>
</dbReference>
<evidence type="ECO:0000313" key="2">
    <source>
        <dbReference type="Proteomes" id="UP000070377"/>
    </source>
</evidence>
<dbReference type="Proteomes" id="UP000070377">
    <property type="component" value="Unassembled WGS sequence"/>
</dbReference>
<keyword evidence="1" id="KW-0808">Transferase</keyword>
<dbReference type="InterPro" id="IPR011697">
    <property type="entry name" value="Peptidase_C26"/>
</dbReference>
<dbReference type="CDD" id="cd01745">
    <property type="entry name" value="GATase1_2"/>
    <property type="match status" value="1"/>
</dbReference>
<dbReference type="PROSITE" id="PS51273">
    <property type="entry name" value="GATASE_TYPE_1"/>
    <property type="match status" value="1"/>
</dbReference>
<dbReference type="InterPro" id="IPR029062">
    <property type="entry name" value="Class_I_gatase-like"/>
</dbReference>
<dbReference type="GO" id="GO:0005829">
    <property type="term" value="C:cytosol"/>
    <property type="evidence" value="ECO:0007669"/>
    <property type="project" value="TreeGrafter"/>
</dbReference>
<protein>
    <submittedName>
        <fullName evidence="1">Glutamine amidotransferase, class I</fullName>
    </submittedName>
</protein>